<proteinExistence type="predicted"/>
<dbReference type="EMBL" id="CP003243">
    <property type="protein sequence ID" value="AFD00579.1"/>
    <property type="molecule type" value="Genomic_DNA"/>
</dbReference>
<keyword evidence="2" id="KW-1185">Reference proteome</keyword>
<protein>
    <submittedName>
        <fullName evidence="1">RNA-binding protein</fullName>
    </submittedName>
</protein>
<dbReference type="Proteomes" id="UP000005233">
    <property type="component" value="Chromosome"/>
</dbReference>
<dbReference type="KEGG" id="mez:Mtc_1837"/>
<gene>
    <name evidence="1" type="ordered locus">Mtc_1837</name>
</gene>
<dbReference type="eggNOG" id="arCOG04856">
    <property type="taxonomic scope" value="Archaea"/>
</dbReference>
<dbReference type="HOGENOM" id="CLU_2857082_0_0_2"/>
<name>H8IAS4_METCZ</name>
<dbReference type="OrthoDB" id="377799at2157"/>
<dbReference type="InterPro" id="IPR019300">
    <property type="entry name" value="CooT"/>
</dbReference>
<sequence>MCEFTVFLENDGSREKIAKNVVKAKLKEGVVTLMDVGGNLTKVEKASILTVDTLMQELILKKET</sequence>
<evidence type="ECO:0000313" key="2">
    <source>
        <dbReference type="Proteomes" id="UP000005233"/>
    </source>
</evidence>
<evidence type="ECO:0000313" key="1">
    <source>
        <dbReference type="EMBL" id="AFD00579.1"/>
    </source>
</evidence>
<dbReference type="GeneID" id="11971983"/>
<dbReference type="AlphaFoldDB" id="H8IAS4"/>
<dbReference type="STRING" id="1041930.Mtc_1837"/>
<accession>H8IAS4</accession>
<dbReference type="RefSeq" id="WP_014406410.1">
    <property type="nucleotide sequence ID" value="NC_017034.1"/>
</dbReference>
<reference evidence="1 2" key="1">
    <citation type="journal article" date="2012" name="J. Bacteriol.">
        <title>Complete genome sequence of a thermophilic methanogen, Methanocella conradii HZ254, isolated from Chinese rice field soil.</title>
        <authorList>
            <person name="Lu Z."/>
            <person name="Lu Y."/>
        </authorList>
    </citation>
    <scope>NUCLEOTIDE SEQUENCE [LARGE SCALE GENOMIC DNA]</scope>
    <source>
        <strain evidence="2">DSM 24694 / JCM 17849 / CGMCC 1.5162 / HZ254</strain>
    </source>
</reference>
<dbReference type="Pfam" id="PF10133">
    <property type="entry name" value="CooT"/>
    <property type="match status" value="1"/>
</dbReference>
<organism evidence="1 2">
    <name type="scientific">Methanocella conradii (strain DSM 24694 / JCM 17849 / CGMCC 1.5162 / HZ254)</name>
    <dbReference type="NCBI Taxonomy" id="1041930"/>
    <lineage>
        <taxon>Archaea</taxon>
        <taxon>Methanobacteriati</taxon>
        <taxon>Methanobacteriota</taxon>
        <taxon>Stenosarchaea group</taxon>
        <taxon>Methanomicrobia</taxon>
        <taxon>Methanocellales</taxon>
        <taxon>Methanocellaceae</taxon>
        <taxon>Methanocella</taxon>
    </lineage>
</organism>